<dbReference type="EMBL" id="CP056597">
    <property type="protein sequence ID" value="QLY35968.1"/>
    <property type="molecule type" value="Genomic_DNA"/>
</dbReference>
<evidence type="ECO:0000313" key="2">
    <source>
        <dbReference type="EMBL" id="QLY35968.1"/>
    </source>
</evidence>
<dbReference type="AlphaFoldDB" id="A0ABD7AV01"/>
<organism evidence="2 3">
    <name type="scientific">Citrobacter freundii</name>
    <dbReference type="NCBI Taxonomy" id="546"/>
    <lineage>
        <taxon>Bacteria</taxon>
        <taxon>Pseudomonadati</taxon>
        <taxon>Pseudomonadota</taxon>
        <taxon>Gammaproteobacteria</taxon>
        <taxon>Enterobacterales</taxon>
        <taxon>Enterobacteriaceae</taxon>
        <taxon>Citrobacter</taxon>
        <taxon>Citrobacter freundii complex</taxon>
    </lineage>
</organism>
<evidence type="ECO:0000256" key="1">
    <source>
        <dbReference type="SAM" id="SignalP"/>
    </source>
</evidence>
<name>A0ABD7AV01_CITFR</name>
<proteinExistence type="predicted"/>
<evidence type="ECO:0000313" key="3">
    <source>
        <dbReference type="Proteomes" id="UP000512043"/>
    </source>
</evidence>
<gene>
    <name evidence="2" type="ORF">HV164_05290</name>
</gene>
<protein>
    <submittedName>
        <fullName evidence="2">Uncharacterized protein</fullName>
    </submittedName>
</protein>
<dbReference type="Proteomes" id="UP000512043">
    <property type="component" value="Chromosome"/>
</dbReference>
<sequence length="137" mass="15368">MNIRTVLFLCSSLTATTAQAITPEQQWGDWYGYINAMEFEISTDNTTGERLTLTCSDEHMTFSYSVPAKDYRFSATSISINATSYAPDETTFIALKNSDGQEQIEITMKDKPLPGTFKTKGLREALTDLSWQDCISH</sequence>
<keyword evidence="1" id="KW-0732">Signal</keyword>
<feature type="signal peptide" evidence="1">
    <location>
        <begin position="1"/>
        <end position="20"/>
    </location>
</feature>
<feature type="chain" id="PRO_5044814604" evidence="1">
    <location>
        <begin position="21"/>
        <end position="137"/>
    </location>
</feature>
<accession>A0ABD7AV01</accession>
<dbReference type="RefSeq" id="WP_181625727.1">
    <property type="nucleotide sequence ID" value="NZ_CP056597.1"/>
</dbReference>
<reference evidence="3" key="1">
    <citation type="submission" date="2020-06" db="EMBL/GenBank/DDBJ databases">
        <title>REHAB project genomes.</title>
        <authorList>
            <person name="Shaw L.P."/>
        </authorList>
    </citation>
    <scope>NUCLEOTIDE SEQUENCE [LARGE SCALE GENOMIC DNA]</scope>
    <source>
        <strain evidence="3">RHBSTW-00334</strain>
    </source>
</reference>